<name>A0A381ZMS3_9ZZZZ</name>
<dbReference type="AlphaFoldDB" id="A0A381ZMS3"/>
<evidence type="ECO:0000256" key="3">
    <source>
        <dbReference type="ARBA" id="ARBA00022989"/>
    </source>
</evidence>
<dbReference type="PANTHER" id="PTHR43077">
    <property type="entry name" value="TRANSPORT PERMEASE YVFS-RELATED"/>
    <property type="match status" value="1"/>
</dbReference>
<feature type="transmembrane region" description="Helical" evidence="5">
    <location>
        <begin position="110"/>
        <end position="133"/>
    </location>
</feature>
<accession>A0A381ZMS3</accession>
<dbReference type="GO" id="GO:0043190">
    <property type="term" value="C:ATP-binding cassette (ABC) transporter complex"/>
    <property type="evidence" value="ECO:0007669"/>
    <property type="project" value="InterPro"/>
</dbReference>
<keyword evidence="4 5" id="KW-0472">Membrane</keyword>
<dbReference type="Pfam" id="PF12698">
    <property type="entry name" value="ABC2_membrane_3"/>
    <property type="match status" value="1"/>
</dbReference>
<dbReference type="InterPro" id="IPR051328">
    <property type="entry name" value="T7SS_ABC-Transporter"/>
</dbReference>
<proteinExistence type="predicted"/>
<dbReference type="InterPro" id="IPR013525">
    <property type="entry name" value="ABC2_TM"/>
</dbReference>
<organism evidence="7">
    <name type="scientific">marine metagenome</name>
    <dbReference type="NCBI Taxonomy" id="408172"/>
    <lineage>
        <taxon>unclassified sequences</taxon>
        <taxon>metagenomes</taxon>
        <taxon>ecological metagenomes</taxon>
    </lineage>
</organism>
<gene>
    <name evidence="7" type="ORF">METZ01_LOCUS142891</name>
</gene>
<evidence type="ECO:0000256" key="4">
    <source>
        <dbReference type="ARBA" id="ARBA00023136"/>
    </source>
</evidence>
<keyword evidence="2 5" id="KW-0812">Transmembrane</keyword>
<dbReference type="PIRSF" id="PIRSF006648">
    <property type="entry name" value="DrrB"/>
    <property type="match status" value="1"/>
</dbReference>
<keyword evidence="3 5" id="KW-1133">Transmembrane helix</keyword>
<feature type="transmembrane region" description="Helical" evidence="5">
    <location>
        <begin position="140"/>
        <end position="161"/>
    </location>
</feature>
<sequence>MPVVMLISFTGAFGSLTRIEGYGSENIYDWMAPYVALQGSVFAGVFGSASTAEDFETGFFDRLLLTPGSRSSILLGTVLVSAFRSLFPTVGVVIVALIGGLNLSGGFPAILLLALASALMASVFCLFSLAIVYRFKTIRSLMIVQLLAFTSFFMTIGQVPLEFMTGWLHQVARFNPTTNVLRFARQGFLDGITWDLTWPGVVVFAAANTVGSVLAFRSLRRIGS</sequence>
<evidence type="ECO:0000256" key="2">
    <source>
        <dbReference type="ARBA" id="ARBA00022692"/>
    </source>
</evidence>
<evidence type="ECO:0000256" key="5">
    <source>
        <dbReference type="SAM" id="Phobius"/>
    </source>
</evidence>
<dbReference type="PANTHER" id="PTHR43077:SF10">
    <property type="entry name" value="TRANSPORT PERMEASE PROTEIN"/>
    <property type="match status" value="1"/>
</dbReference>
<evidence type="ECO:0000259" key="6">
    <source>
        <dbReference type="Pfam" id="PF12698"/>
    </source>
</evidence>
<comment type="subcellular location">
    <subcellularLocation>
        <location evidence="1">Membrane</location>
        <topology evidence="1">Multi-pass membrane protein</topology>
    </subcellularLocation>
</comment>
<evidence type="ECO:0000256" key="1">
    <source>
        <dbReference type="ARBA" id="ARBA00004141"/>
    </source>
</evidence>
<feature type="transmembrane region" description="Helical" evidence="5">
    <location>
        <begin position="196"/>
        <end position="216"/>
    </location>
</feature>
<feature type="transmembrane region" description="Helical" evidence="5">
    <location>
        <begin position="31"/>
        <end position="52"/>
    </location>
</feature>
<evidence type="ECO:0000313" key="7">
    <source>
        <dbReference type="EMBL" id="SVA90037.1"/>
    </source>
</evidence>
<dbReference type="EMBL" id="UINC01021771">
    <property type="protein sequence ID" value="SVA90037.1"/>
    <property type="molecule type" value="Genomic_DNA"/>
</dbReference>
<protein>
    <recommendedName>
        <fullName evidence="6">ABC-2 type transporter transmembrane domain-containing protein</fullName>
    </recommendedName>
</protein>
<dbReference type="InterPro" id="IPR000412">
    <property type="entry name" value="ABC_2_transport"/>
</dbReference>
<dbReference type="GO" id="GO:0140359">
    <property type="term" value="F:ABC-type transporter activity"/>
    <property type="evidence" value="ECO:0007669"/>
    <property type="project" value="InterPro"/>
</dbReference>
<feature type="transmembrane region" description="Helical" evidence="5">
    <location>
        <begin position="73"/>
        <end position="98"/>
    </location>
</feature>
<reference evidence="7" key="1">
    <citation type="submission" date="2018-05" db="EMBL/GenBank/DDBJ databases">
        <authorList>
            <person name="Lanie J.A."/>
            <person name="Ng W.-L."/>
            <person name="Kazmierczak K.M."/>
            <person name="Andrzejewski T.M."/>
            <person name="Davidsen T.M."/>
            <person name="Wayne K.J."/>
            <person name="Tettelin H."/>
            <person name="Glass J.I."/>
            <person name="Rusch D."/>
            <person name="Podicherti R."/>
            <person name="Tsui H.-C.T."/>
            <person name="Winkler M.E."/>
        </authorList>
    </citation>
    <scope>NUCLEOTIDE SEQUENCE</scope>
</reference>
<feature type="domain" description="ABC-2 type transporter transmembrane" evidence="6">
    <location>
        <begin position="25"/>
        <end position="180"/>
    </location>
</feature>